<protein>
    <submittedName>
        <fullName evidence="2">Endonuclease/Exonuclease/phosphatase family protein</fullName>
    </submittedName>
</protein>
<dbReference type="InterPro" id="IPR050410">
    <property type="entry name" value="CCR4/nocturin_mRNA_transcr"/>
</dbReference>
<keyword evidence="2" id="KW-0540">Nuclease</keyword>
<name>A0A238KFF4_9RHOB</name>
<feature type="domain" description="Endonuclease/exonuclease/phosphatase" evidence="1">
    <location>
        <begin position="54"/>
        <end position="284"/>
    </location>
</feature>
<dbReference type="Gene3D" id="3.60.10.10">
    <property type="entry name" value="Endonuclease/exonuclease/phosphatase"/>
    <property type="match status" value="1"/>
</dbReference>
<keyword evidence="3" id="KW-1185">Reference proteome</keyword>
<keyword evidence="2" id="KW-0255">Endonuclease</keyword>
<dbReference type="InterPro" id="IPR036691">
    <property type="entry name" value="Endo/exonu/phosph_ase_sf"/>
</dbReference>
<dbReference type="GO" id="GO:0004519">
    <property type="term" value="F:endonuclease activity"/>
    <property type="evidence" value="ECO:0007669"/>
    <property type="project" value="UniProtKB-KW"/>
</dbReference>
<dbReference type="PANTHER" id="PTHR12121">
    <property type="entry name" value="CARBON CATABOLITE REPRESSOR PROTEIN 4"/>
    <property type="match status" value="1"/>
</dbReference>
<evidence type="ECO:0000259" key="1">
    <source>
        <dbReference type="Pfam" id="PF03372"/>
    </source>
</evidence>
<reference evidence="2 3" key="1">
    <citation type="submission" date="2017-05" db="EMBL/GenBank/DDBJ databases">
        <authorList>
            <person name="Song R."/>
            <person name="Chenine A.L."/>
            <person name="Ruprecht R.M."/>
        </authorList>
    </citation>
    <scope>NUCLEOTIDE SEQUENCE [LARGE SCALE GENOMIC DNA]</scope>
    <source>
        <strain evidence="2 3">CECT 8663</strain>
    </source>
</reference>
<proteinExistence type="predicted"/>
<accession>A0A238KFF4</accession>
<dbReference type="AlphaFoldDB" id="A0A238KFF4"/>
<dbReference type="Pfam" id="PF03372">
    <property type="entry name" value="Exo_endo_phos"/>
    <property type="match status" value="1"/>
</dbReference>
<keyword evidence="2" id="KW-0269">Exonuclease</keyword>
<dbReference type="InterPro" id="IPR005135">
    <property type="entry name" value="Endo/exonuclease/phosphatase"/>
</dbReference>
<dbReference type="PANTHER" id="PTHR12121:SF36">
    <property type="entry name" value="ENDONUCLEASE_EXONUCLEASE_PHOSPHATASE DOMAIN-CONTAINING PROTEIN"/>
    <property type="match status" value="1"/>
</dbReference>
<evidence type="ECO:0000313" key="3">
    <source>
        <dbReference type="Proteomes" id="UP000220836"/>
    </source>
</evidence>
<dbReference type="SUPFAM" id="SSF56219">
    <property type="entry name" value="DNase I-like"/>
    <property type="match status" value="1"/>
</dbReference>
<evidence type="ECO:0000313" key="2">
    <source>
        <dbReference type="EMBL" id="SMX40842.1"/>
    </source>
</evidence>
<organism evidence="2 3">
    <name type="scientific">Pelagimonas varians</name>
    <dbReference type="NCBI Taxonomy" id="696760"/>
    <lineage>
        <taxon>Bacteria</taxon>
        <taxon>Pseudomonadati</taxon>
        <taxon>Pseudomonadota</taxon>
        <taxon>Alphaproteobacteria</taxon>
        <taxon>Rhodobacterales</taxon>
        <taxon>Roseobacteraceae</taxon>
        <taxon>Pelagimonas</taxon>
    </lineage>
</organism>
<keyword evidence="2" id="KW-0378">Hydrolase</keyword>
<sequence>MTYLTFCFVLASCASLSPPPQGPLVPDRVADSLRLASHNVHFIRSDRDNGAWSLADWDRRKEALDATFKAMDADIVAFQEMVSMGATEDRSVNLAQEFLQTRNSDYAIAATGDWQVFPTRQPIFYRKDRLTLLDQGWFYFDDPSEIAQETASPAFWIYYCSWAKFSDRQRRNFYVYNLHFHYHDSDKRQTAAHALAQRIAPALERGDPVFAMGDTNALSDGVAVHILRRAGLKISEAVGATFHFNAGLGLYGAIDRIGSAPQIEQIGGPWVVRQKFEGDWPSDHYPIVADFRLP</sequence>
<dbReference type="Proteomes" id="UP000220836">
    <property type="component" value="Unassembled WGS sequence"/>
</dbReference>
<dbReference type="RefSeq" id="WP_170125854.1">
    <property type="nucleotide sequence ID" value="NZ_FXYH01000006.1"/>
</dbReference>
<gene>
    <name evidence="2" type="ORF">PEV8663_02136</name>
</gene>
<dbReference type="GO" id="GO:0000175">
    <property type="term" value="F:3'-5'-RNA exonuclease activity"/>
    <property type="evidence" value="ECO:0007669"/>
    <property type="project" value="TreeGrafter"/>
</dbReference>
<dbReference type="EMBL" id="FXYH01000006">
    <property type="protein sequence ID" value="SMX40842.1"/>
    <property type="molecule type" value="Genomic_DNA"/>
</dbReference>